<dbReference type="OrthoDB" id="2821253at2"/>
<dbReference type="EMBL" id="VTET01000005">
    <property type="protein sequence ID" value="TYS71973.1"/>
    <property type="molecule type" value="Genomic_DNA"/>
</dbReference>
<dbReference type="RefSeq" id="WP_148979584.1">
    <property type="nucleotide sequence ID" value="NZ_JBNIKO010000010.1"/>
</dbReference>
<feature type="transmembrane region" description="Helical" evidence="8">
    <location>
        <begin position="12"/>
        <end position="33"/>
    </location>
</feature>
<feature type="transmembrane region" description="Helical" evidence="8">
    <location>
        <begin position="80"/>
        <end position="99"/>
    </location>
</feature>
<evidence type="ECO:0000256" key="3">
    <source>
        <dbReference type="ARBA" id="ARBA00022448"/>
    </source>
</evidence>
<dbReference type="Proteomes" id="UP000324517">
    <property type="component" value="Unassembled WGS sequence"/>
</dbReference>
<feature type="transmembrane region" description="Helical" evidence="8">
    <location>
        <begin position="39"/>
        <end position="59"/>
    </location>
</feature>
<organism evidence="9 10">
    <name type="scientific">Sutcliffiella horikoshii</name>
    <dbReference type="NCBI Taxonomy" id="79883"/>
    <lineage>
        <taxon>Bacteria</taxon>
        <taxon>Bacillati</taxon>
        <taxon>Bacillota</taxon>
        <taxon>Bacilli</taxon>
        <taxon>Bacillales</taxon>
        <taxon>Bacillaceae</taxon>
        <taxon>Sutcliffiella</taxon>
    </lineage>
</organism>
<sequence>MRNTIQQFRGFDLFAFTFSSTITLGVAFLPYVADGEIRSAWLKLIITSIPFFFQVWLISKYFRLYNNRDFFKVMKNHTGSFLYFIIMAYLILSSIFSTMKVTQDLTFLVRTFMLKTTPTIFIILPFILLISIAVHYGLLTIVRFVSFFVVAEILLLATFLTWGFLSEYFNWIFIPHVMNVEVPVFLKSSISDAARYGGIVTLLGFIQYVKQEEKTFRAMSAGILCIMLIYVSLSLVVLGVFGYEEAIHLISPIITLVQSITPSTGLLERMDLLFLGFWVISFIKVSCILFWFSIYLLEQLFPKIKRGVLIVSITPLFFAYANWVPFQFIEGWQVYNINVLVASLLLPCLLLLFVIAKHRNSREMVS</sequence>
<keyword evidence="5 8" id="KW-0812">Transmembrane</keyword>
<evidence type="ECO:0000313" key="9">
    <source>
        <dbReference type="EMBL" id="TYS71973.1"/>
    </source>
</evidence>
<feature type="transmembrane region" description="Helical" evidence="8">
    <location>
        <begin position="308"/>
        <end position="329"/>
    </location>
</feature>
<evidence type="ECO:0000256" key="1">
    <source>
        <dbReference type="ARBA" id="ARBA00004141"/>
    </source>
</evidence>
<keyword evidence="3" id="KW-0813">Transport</keyword>
<accession>A0A5D4T8H2</accession>
<evidence type="ECO:0000256" key="2">
    <source>
        <dbReference type="ARBA" id="ARBA00007998"/>
    </source>
</evidence>
<gene>
    <name evidence="9" type="ORF">FZC75_12545</name>
</gene>
<dbReference type="GO" id="GO:0016020">
    <property type="term" value="C:membrane"/>
    <property type="evidence" value="ECO:0007669"/>
    <property type="project" value="UniProtKB-SubCell"/>
</dbReference>
<dbReference type="Pfam" id="PF03845">
    <property type="entry name" value="Spore_permease"/>
    <property type="match status" value="1"/>
</dbReference>
<dbReference type="AlphaFoldDB" id="A0A5D4T8H2"/>
<comment type="caution">
    <text evidence="9">The sequence shown here is derived from an EMBL/GenBank/DDBJ whole genome shotgun (WGS) entry which is preliminary data.</text>
</comment>
<reference evidence="9 10" key="1">
    <citation type="submission" date="2019-08" db="EMBL/GenBank/DDBJ databases">
        <title>Bacillus genomes from the desert of Cuatro Cienegas, Coahuila.</title>
        <authorList>
            <person name="Olmedo-Alvarez G."/>
        </authorList>
    </citation>
    <scope>NUCLEOTIDE SEQUENCE [LARGE SCALE GENOMIC DNA]</scope>
    <source>
        <strain evidence="9 10">CH98b_3T</strain>
    </source>
</reference>
<evidence type="ECO:0000256" key="4">
    <source>
        <dbReference type="ARBA" id="ARBA00022544"/>
    </source>
</evidence>
<feature type="transmembrane region" description="Helical" evidence="8">
    <location>
        <begin position="193"/>
        <end position="209"/>
    </location>
</feature>
<evidence type="ECO:0000313" key="10">
    <source>
        <dbReference type="Proteomes" id="UP000324517"/>
    </source>
</evidence>
<dbReference type="PANTHER" id="PTHR34975:SF2">
    <property type="entry name" value="SPORE GERMINATION PROTEIN A2"/>
    <property type="match status" value="1"/>
</dbReference>
<evidence type="ECO:0000256" key="6">
    <source>
        <dbReference type="ARBA" id="ARBA00022989"/>
    </source>
</evidence>
<name>A0A5D4T8H2_9BACI</name>
<feature type="transmembrane region" description="Helical" evidence="8">
    <location>
        <begin position="145"/>
        <end position="165"/>
    </location>
</feature>
<feature type="transmembrane region" description="Helical" evidence="8">
    <location>
        <begin position="335"/>
        <end position="356"/>
    </location>
</feature>
<feature type="transmembrane region" description="Helical" evidence="8">
    <location>
        <begin position="272"/>
        <end position="296"/>
    </location>
</feature>
<keyword evidence="4" id="KW-0309">Germination</keyword>
<dbReference type="InterPro" id="IPR004761">
    <property type="entry name" value="Spore_GerAB"/>
</dbReference>
<feature type="transmembrane region" description="Helical" evidence="8">
    <location>
        <begin position="221"/>
        <end position="243"/>
    </location>
</feature>
<protein>
    <submittedName>
        <fullName evidence="9">GerAB/ArcD/ProY family transporter</fullName>
    </submittedName>
</protein>
<evidence type="ECO:0000256" key="5">
    <source>
        <dbReference type="ARBA" id="ARBA00022692"/>
    </source>
</evidence>
<keyword evidence="7 8" id="KW-0472">Membrane</keyword>
<proteinExistence type="inferred from homology"/>
<comment type="similarity">
    <text evidence="2">Belongs to the amino acid-polyamine-organocation (APC) superfamily. Spore germination protein (SGP) (TC 2.A.3.9) family.</text>
</comment>
<keyword evidence="6 8" id="KW-1133">Transmembrane helix</keyword>
<evidence type="ECO:0000256" key="8">
    <source>
        <dbReference type="SAM" id="Phobius"/>
    </source>
</evidence>
<dbReference type="GO" id="GO:0009847">
    <property type="term" value="P:spore germination"/>
    <property type="evidence" value="ECO:0007669"/>
    <property type="project" value="InterPro"/>
</dbReference>
<comment type="subcellular location">
    <subcellularLocation>
        <location evidence="1">Membrane</location>
        <topology evidence="1">Multi-pass membrane protein</topology>
    </subcellularLocation>
</comment>
<evidence type="ECO:0000256" key="7">
    <source>
        <dbReference type="ARBA" id="ARBA00023136"/>
    </source>
</evidence>
<feature type="transmembrane region" description="Helical" evidence="8">
    <location>
        <begin position="119"/>
        <end position="138"/>
    </location>
</feature>
<dbReference type="PANTHER" id="PTHR34975">
    <property type="entry name" value="SPORE GERMINATION PROTEIN A2"/>
    <property type="match status" value="1"/>
</dbReference>